<protein>
    <submittedName>
        <fullName evidence="1">Uncharacterized protein</fullName>
    </submittedName>
</protein>
<evidence type="ECO:0000313" key="1">
    <source>
        <dbReference type="EMBL" id="ABS12963.1"/>
    </source>
</evidence>
<reference evidence="1 2" key="1">
    <citation type="journal article" date="2011" name="J. Bacteriol.">
        <title>Genome of Ochrobactrum anthropi ATCC 49188 T, a versatile opportunistic pathogen and symbiont of several eukaryotic hosts.</title>
        <authorList>
            <person name="Chain P.S."/>
            <person name="Lang D.M."/>
            <person name="Comerci D.J."/>
            <person name="Malfatti S.A."/>
            <person name="Vergez L.M."/>
            <person name="Shin M."/>
            <person name="Ugalde R.A."/>
            <person name="Garcia E."/>
            <person name="Tolmasky M.E."/>
        </authorList>
    </citation>
    <scope>NUCLEOTIDE SEQUENCE [LARGE SCALE GENOMIC DNA]</scope>
    <source>
        <strain evidence="2">ATCC 49188 / DSM 6882 / CCUG 24695 / JCM 21032 / LMG 3331 / NBRC 15819 / NCTC 12168 / Alc 37</strain>
    </source>
</reference>
<dbReference type="RefSeq" id="WP_011982422.1">
    <property type="nucleotide sequence ID" value="NC_009667.1"/>
</dbReference>
<organism evidence="1 2">
    <name type="scientific">Brucella anthropi (strain ATCC 49188 / DSM 6882 / CCUG 24695 / JCM 21032 / LMG 3331 / NBRC 15819 / NCTC 12168 / Alc 37)</name>
    <name type="common">Ochrobactrum anthropi</name>
    <dbReference type="NCBI Taxonomy" id="439375"/>
    <lineage>
        <taxon>Bacteria</taxon>
        <taxon>Pseudomonadati</taxon>
        <taxon>Pseudomonadota</taxon>
        <taxon>Alphaproteobacteria</taxon>
        <taxon>Hyphomicrobiales</taxon>
        <taxon>Brucellaceae</taxon>
        <taxon>Brucella/Ochrobactrum group</taxon>
        <taxon>Brucella</taxon>
    </lineage>
</organism>
<dbReference type="AlphaFoldDB" id="A6WVF9"/>
<name>A6WVF9_BRUA4</name>
<dbReference type="Proteomes" id="UP000002301">
    <property type="component" value="Chromosome 1"/>
</dbReference>
<keyword evidence="2" id="KW-1185">Reference proteome</keyword>
<accession>A6WVF9</accession>
<evidence type="ECO:0000313" key="2">
    <source>
        <dbReference type="Proteomes" id="UP000002301"/>
    </source>
</evidence>
<dbReference type="HOGENOM" id="CLU_1426682_0_0_5"/>
<dbReference type="STRING" id="439375.Oant_0232"/>
<dbReference type="EMBL" id="CP000758">
    <property type="protein sequence ID" value="ABS12963.1"/>
    <property type="molecule type" value="Genomic_DNA"/>
</dbReference>
<gene>
    <name evidence="1" type="ordered locus">Oant_0232</name>
</gene>
<proteinExistence type="predicted"/>
<sequence>MNYQAWTYEAVRDRVVEAAQTLLASPADLGPRAKQGAFSDLVAAVIQTEYDRAPSYRRILSAGSLSRMEETWKWINDYLEEEDRKLVYDYGFIKSRKGLYLDRYLEKNDMVRRTFERRIKRCCQLIADNLNRLYSVRFTERLDDVSQIEVDIVTTKVSSESCVRGANHFMTPDAKPKNIPSLHEKMKPAA</sequence>
<dbReference type="KEGG" id="oan:Oant_0232"/>